<dbReference type="Proteomes" id="UP000710849">
    <property type="component" value="Unassembled WGS sequence"/>
</dbReference>
<sequence>MLKFNFLQIFEKMRKLDGSGPPRYYQPQVVPRLSAGNQMTEMMPLYDKPWRSGGWFSIIERESLAADDSSHQIRLFKFQLSTLTSGPGSIELQPVAQMVVCAVRASDQELTERRNLRGDMVVVWWRTPQKTMEGPETIDSEVEPPQKAGLRGLVRLLRGLGDHSKMPLCADFWALCSFSVRPSSRNEAAIAR</sequence>
<reference evidence="1 2" key="1">
    <citation type="journal article" date="2020" name="Genome Biol. Evol.">
        <title>Comparative genomics of Sclerotiniaceae.</title>
        <authorList>
            <person name="Valero Jimenez C.A."/>
            <person name="Steentjes M."/>
            <person name="Scholten O.E."/>
            <person name="Van Kan J.A.L."/>
        </authorList>
    </citation>
    <scope>NUCLEOTIDE SEQUENCE [LARGE SCALE GENOMIC DNA]</scope>
    <source>
        <strain evidence="1 2">MUCL 94</strain>
    </source>
</reference>
<protein>
    <submittedName>
        <fullName evidence="1">Uncharacterized protein</fullName>
    </submittedName>
</protein>
<dbReference type="GeneID" id="62151317"/>
<gene>
    <name evidence="1" type="ORF">EAE97_007729</name>
</gene>
<dbReference type="AlphaFoldDB" id="A0A9P5IH96"/>
<accession>A0A9P5IH96</accession>
<comment type="caution">
    <text evidence="1">The sequence shown here is derived from an EMBL/GenBank/DDBJ whole genome shotgun (WGS) entry which is preliminary data.</text>
</comment>
<evidence type="ECO:0000313" key="2">
    <source>
        <dbReference type="Proteomes" id="UP000710849"/>
    </source>
</evidence>
<evidence type="ECO:0000313" key="1">
    <source>
        <dbReference type="EMBL" id="KAF7937933.1"/>
    </source>
</evidence>
<dbReference type="EMBL" id="RCSW01000015">
    <property type="protein sequence ID" value="KAF7937933.1"/>
    <property type="molecule type" value="Genomic_DNA"/>
</dbReference>
<proteinExistence type="predicted"/>
<dbReference type="RefSeq" id="XP_038731081.1">
    <property type="nucleotide sequence ID" value="XM_038878243.1"/>
</dbReference>
<keyword evidence="2" id="KW-1185">Reference proteome</keyword>
<organism evidence="1 2">
    <name type="scientific">Botrytis byssoidea</name>
    <dbReference type="NCBI Taxonomy" id="139641"/>
    <lineage>
        <taxon>Eukaryota</taxon>
        <taxon>Fungi</taxon>
        <taxon>Dikarya</taxon>
        <taxon>Ascomycota</taxon>
        <taxon>Pezizomycotina</taxon>
        <taxon>Leotiomycetes</taxon>
        <taxon>Helotiales</taxon>
        <taxon>Sclerotiniaceae</taxon>
        <taxon>Botrytis</taxon>
    </lineage>
</organism>
<name>A0A9P5IH96_9HELO</name>